<dbReference type="EMBL" id="UGFC01000006">
    <property type="protein sequence ID" value="STM16501.1"/>
    <property type="molecule type" value="Genomic_DNA"/>
</dbReference>
<name>A0A377D6B9_ECOLX</name>
<evidence type="ECO:0000313" key="2">
    <source>
        <dbReference type="Proteomes" id="UP000254174"/>
    </source>
</evidence>
<protein>
    <submittedName>
        <fullName evidence="1">Molybdate metabolism regulator MolR-like protein</fullName>
    </submittedName>
</protein>
<accession>A0A377D6B9</accession>
<organism evidence="1 2">
    <name type="scientific">Escherichia coli</name>
    <dbReference type="NCBI Taxonomy" id="562"/>
    <lineage>
        <taxon>Bacteria</taxon>
        <taxon>Pseudomonadati</taxon>
        <taxon>Pseudomonadota</taxon>
        <taxon>Gammaproteobacteria</taxon>
        <taxon>Enterobacterales</taxon>
        <taxon>Enterobacteriaceae</taxon>
        <taxon>Escherichia</taxon>
    </lineage>
</organism>
<evidence type="ECO:0000313" key="1">
    <source>
        <dbReference type="EMBL" id="STM16501.1"/>
    </source>
</evidence>
<proteinExistence type="predicted"/>
<reference evidence="1 2" key="1">
    <citation type="submission" date="2018-06" db="EMBL/GenBank/DDBJ databases">
        <authorList>
            <consortium name="Pathogen Informatics"/>
            <person name="Doyle S."/>
        </authorList>
    </citation>
    <scope>NUCLEOTIDE SEQUENCE [LARGE SCALE GENOMIC DNA]</scope>
    <source>
        <strain evidence="1 2">NCTC7922</strain>
    </source>
</reference>
<dbReference type="AlphaFoldDB" id="A0A377D6B9"/>
<gene>
    <name evidence="1" type="ORF">NCTC7922_02908</name>
</gene>
<dbReference type="Proteomes" id="UP000254174">
    <property type="component" value="Unassembled WGS sequence"/>
</dbReference>
<sequence>MASQPQLAEEVMPWLSTQARSVLNSYLSAPPKTVIDSTDNSQMPEILVSPPWRSKKKMTVPRLDLAPFELTPQVYWQPGERERLAATESARYFSTESLAERMEHKSGRVVLQELGFGDDVWLFLNYILPGKLDAARNSLIVQWHYYQGRVEEILNGWNSPEAQLAEQALRSGHVEVLINIWENDSYSRYRREKSIWNLYLLAQLPREMALTFWLRINEKKHLFAGEDYFLSIFGLDALPGLLLAFSHRPKKHFR</sequence>